<feature type="coiled-coil region" evidence="2">
    <location>
        <begin position="297"/>
        <end position="329"/>
    </location>
</feature>
<keyword evidence="2" id="KW-0175">Coiled coil</keyword>
<evidence type="ECO:0000256" key="3">
    <source>
        <dbReference type="SAM" id="MobiDB-lite"/>
    </source>
</evidence>
<dbReference type="AlphaFoldDB" id="A0A7S3R294"/>
<feature type="compositionally biased region" description="Basic and acidic residues" evidence="3">
    <location>
        <begin position="513"/>
        <end position="530"/>
    </location>
</feature>
<evidence type="ECO:0000256" key="2">
    <source>
        <dbReference type="SAM" id="Coils"/>
    </source>
</evidence>
<feature type="region of interest" description="Disordered" evidence="3">
    <location>
        <begin position="501"/>
        <end position="543"/>
    </location>
</feature>
<feature type="region of interest" description="Disordered" evidence="3">
    <location>
        <begin position="211"/>
        <end position="240"/>
    </location>
</feature>
<proteinExistence type="inferred from homology"/>
<reference evidence="5" key="1">
    <citation type="submission" date="2021-01" db="EMBL/GenBank/DDBJ databases">
        <authorList>
            <person name="Corre E."/>
            <person name="Pelletier E."/>
            <person name="Niang G."/>
            <person name="Scheremetjew M."/>
            <person name="Finn R."/>
            <person name="Kale V."/>
            <person name="Holt S."/>
            <person name="Cochrane G."/>
            <person name="Meng A."/>
            <person name="Brown T."/>
            <person name="Cohen L."/>
        </authorList>
    </citation>
    <scope>NUCLEOTIDE SEQUENCE</scope>
    <source>
        <strain evidence="5">CCMP1320</strain>
    </source>
</reference>
<organism evidence="5">
    <name type="scientific">Dunaliella tertiolecta</name>
    <name type="common">Green alga</name>
    <dbReference type="NCBI Taxonomy" id="3047"/>
    <lineage>
        <taxon>Eukaryota</taxon>
        <taxon>Viridiplantae</taxon>
        <taxon>Chlorophyta</taxon>
        <taxon>core chlorophytes</taxon>
        <taxon>Chlorophyceae</taxon>
        <taxon>CS clade</taxon>
        <taxon>Chlamydomonadales</taxon>
        <taxon>Dunaliellaceae</taxon>
        <taxon>Dunaliella</taxon>
    </lineage>
</organism>
<feature type="compositionally biased region" description="Pro residues" evidence="3">
    <location>
        <begin position="221"/>
        <end position="235"/>
    </location>
</feature>
<feature type="region of interest" description="Disordered" evidence="3">
    <location>
        <begin position="351"/>
        <end position="445"/>
    </location>
</feature>
<evidence type="ECO:0000259" key="4">
    <source>
        <dbReference type="Pfam" id="PF02731"/>
    </source>
</evidence>
<sequence length="612" mass="66370">MSSLLAHLPGPRHVEPADAAPEQAPVQSTAISITGTFEPPPYLRRRNFVPRKAQDFGQGGAFPEIHVAQYPLEMGRPDAIRSSKGTLAVSMNADGTVAYDAIVKQGSNKNKTVFSDHGALLPKVDRLSREALPKPDEEEIERVAAETQAALDRVVQGKQAAVNPATLPNQPGGPQYIKYTPSNQNAAHASGAGQRIVKMQDMPVDPLEPPKFRHTKVPRGPGSPPVPVMHSPPRPITQEDQKNWKIPPAISNWKNPKGYTIPLDKRLAADGRGLQQTVINDKFASLSESLFMAESKAREAIQMRSNIQRQLHEKEKAKKEAELRELAMRARSERAGGLASRMDTGVAAAPAAAAGGGGAGARMAEGAGRGGDMSDDEDLPPPPPIHSREPGYQETAEEREERRKRDEIREERRRERERERRLESRDAHPGKKSKLTRDRDRDVSEKVALGMAAVKTGEVQYDQRLFNQDAGLGTGFGADDEYGVYDKALFADRSAAGGLYRPKKLAPEDDDSAADRAVRTDKFKPDRGFKGAEVSAGPRSAPVEYERQADAEADPFGLDVFLGEMKQGKTGGNALDRVGGSGHMKAAGGGSNLDDQMQGGSGRRMQFTSGRG</sequence>
<name>A0A7S3R294_DUNTE</name>
<evidence type="ECO:0000256" key="1">
    <source>
        <dbReference type="ARBA" id="ARBA00010197"/>
    </source>
</evidence>
<feature type="compositionally biased region" description="Basic and acidic residues" evidence="3">
    <location>
        <begin position="399"/>
        <end position="445"/>
    </location>
</feature>
<feature type="region of interest" description="Disordered" evidence="3">
    <location>
        <begin position="1"/>
        <end position="38"/>
    </location>
</feature>
<feature type="region of interest" description="Disordered" evidence="3">
    <location>
        <begin position="569"/>
        <end position="612"/>
    </location>
</feature>
<comment type="similarity">
    <text evidence="1">Belongs to the SNW family.</text>
</comment>
<dbReference type="InterPro" id="IPR017862">
    <property type="entry name" value="SKI-int_prot_SKIP"/>
</dbReference>
<dbReference type="GO" id="GO:0000398">
    <property type="term" value="P:mRNA splicing, via spliceosome"/>
    <property type="evidence" value="ECO:0007669"/>
    <property type="project" value="InterPro"/>
</dbReference>
<feature type="domain" description="SKI-interacting protein SKIP SNW" evidence="4">
    <location>
        <begin position="175"/>
        <end position="334"/>
    </location>
</feature>
<dbReference type="EMBL" id="HBIP01025238">
    <property type="protein sequence ID" value="CAE0500119.1"/>
    <property type="molecule type" value="Transcribed_RNA"/>
</dbReference>
<gene>
    <name evidence="5" type="ORF">DTER00134_LOCUS15192</name>
</gene>
<accession>A0A7S3R294</accession>
<feature type="compositionally biased region" description="Gly residues" evidence="3">
    <location>
        <begin position="579"/>
        <end position="591"/>
    </location>
</feature>
<evidence type="ECO:0000313" key="5">
    <source>
        <dbReference type="EMBL" id="CAE0500119.1"/>
    </source>
</evidence>
<feature type="compositionally biased region" description="Polar residues" evidence="3">
    <location>
        <begin position="25"/>
        <end position="35"/>
    </location>
</feature>
<dbReference type="PANTHER" id="PTHR12096">
    <property type="entry name" value="NUCLEAR PROTEIN SKIP-RELATED"/>
    <property type="match status" value="1"/>
</dbReference>
<dbReference type="Pfam" id="PF02731">
    <property type="entry name" value="SKIP_SNW"/>
    <property type="match status" value="1"/>
</dbReference>
<dbReference type="InterPro" id="IPR004015">
    <property type="entry name" value="SKI-int_prot_SKIP_SNW-dom"/>
</dbReference>
<protein>
    <recommendedName>
        <fullName evidence="4">SKI-interacting protein SKIP SNW domain-containing protein</fullName>
    </recommendedName>
</protein>
<dbReference type="GO" id="GO:0005681">
    <property type="term" value="C:spliceosomal complex"/>
    <property type="evidence" value="ECO:0007669"/>
    <property type="project" value="InterPro"/>
</dbReference>